<dbReference type="Proteomes" id="UP000002222">
    <property type="component" value="Chromosome"/>
</dbReference>
<reference evidence="3" key="1">
    <citation type="submission" date="2009-11" db="EMBL/GenBank/DDBJ databases">
        <title>The complete genome of Sulfurospirillum deleyianum DSM 6946.</title>
        <authorList>
            <consortium name="US DOE Joint Genome Institute (JGI-PGF)"/>
            <person name="Lucas S."/>
            <person name="Copeland A."/>
            <person name="Lapidus A."/>
            <person name="Glavina del Rio T."/>
            <person name="Dalin E."/>
            <person name="Tice H."/>
            <person name="Bruce D."/>
            <person name="Goodwin L."/>
            <person name="Pitluck S."/>
            <person name="Kyrpides N."/>
            <person name="Mavromatis K."/>
            <person name="Ivanova N."/>
            <person name="Ovchinnikova G."/>
            <person name="Munk A.C."/>
            <person name="Lu M."/>
            <person name="Brettin T."/>
            <person name="Detter J.C."/>
            <person name="Han C."/>
            <person name="Tapia R."/>
            <person name="Larimer F."/>
            <person name="Land M."/>
            <person name="Hauser L."/>
            <person name="Markowitz V."/>
            <person name="Cheng J.F."/>
            <person name="Hugenholtz P."/>
            <person name="Woyke T."/>
            <person name="Wu D."/>
            <person name="Aumann P."/>
            <person name="Schneider S."/>
            <person name="Lang E."/>
            <person name="Spring S."/>
            <person name="Klenk H.P."/>
            <person name="Eisen J.A."/>
        </authorList>
    </citation>
    <scope>NUCLEOTIDE SEQUENCE [LARGE SCALE GENOMIC DNA]</scope>
    <source>
        <strain evidence="3">ATCC 51133 / DSM 6946 / 5175</strain>
    </source>
</reference>
<accession>D1AZQ1</accession>
<reference evidence="2 3" key="2">
    <citation type="journal article" date="2010" name="Stand. Genomic Sci.">
        <title>Complete genome sequence of Sulfurospirillum deleyianum type strain (5175).</title>
        <authorList>
            <person name="Sikorski J."/>
            <person name="Lapidus A."/>
            <person name="Copeland A."/>
            <person name="Glavina Del Rio T."/>
            <person name="Nolan M."/>
            <person name="Lucas S."/>
            <person name="Chen F."/>
            <person name="Tice H."/>
            <person name="Cheng J.F."/>
            <person name="Saunders E."/>
            <person name="Bruce D."/>
            <person name="Goodwin L."/>
            <person name="Pitluck S."/>
            <person name="Ovchinnikova G."/>
            <person name="Pati A."/>
            <person name="Ivanova N."/>
            <person name="Mavromatis K."/>
            <person name="Chen A."/>
            <person name="Palaniappan K."/>
            <person name="Chain P."/>
            <person name="Land M."/>
            <person name="Hauser L."/>
            <person name="Chang Y.J."/>
            <person name="Jeffries C.D."/>
            <person name="Brettin T."/>
            <person name="Detter J.C."/>
            <person name="Han C."/>
            <person name="Rohde M."/>
            <person name="Lang E."/>
            <person name="Spring S."/>
            <person name="Goker M."/>
            <person name="Bristow J."/>
            <person name="Eisen J.A."/>
            <person name="Markowitz V."/>
            <person name="Hugenholtz P."/>
            <person name="Kyrpides N.C."/>
            <person name="Klenk H.P."/>
        </authorList>
    </citation>
    <scope>NUCLEOTIDE SEQUENCE [LARGE SCALE GENOMIC DNA]</scope>
    <source>
        <strain evidence="3">ATCC 51133 / DSM 6946 / 5175</strain>
    </source>
</reference>
<dbReference type="HOGENOM" id="CLU_146542_0_0_7"/>
<sequence>MQEHYLIVGIVAVILIVLVSLFIVVINLQKTVIVEKKTPQEIKEEEAQKIAIEELVEIAAKRTSSKNDLSAAILKVAQECPFPKKEKGVTPKRAKVYLNFILLIASHKNTDAKMIAFMNETLKKVNPEYKQEIDIYENEGIHQRGNRI</sequence>
<organism evidence="2 3">
    <name type="scientific">Sulfurospirillum deleyianum (strain ATCC 51133 / DSM 6946 / 5175)</name>
    <dbReference type="NCBI Taxonomy" id="525898"/>
    <lineage>
        <taxon>Bacteria</taxon>
        <taxon>Pseudomonadati</taxon>
        <taxon>Campylobacterota</taxon>
        <taxon>Epsilonproteobacteria</taxon>
        <taxon>Campylobacterales</taxon>
        <taxon>Sulfurospirillaceae</taxon>
        <taxon>Sulfurospirillum</taxon>
    </lineage>
</organism>
<keyword evidence="1" id="KW-0472">Membrane</keyword>
<gene>
    <name evidence="2" type="ordered locus">Sdel_0481</name>
</gene>
<keyword evidence="3" id="KW-1185">Reference proteome</keyword>
<keyword evidence="1" id="KW-0812">Transmembrane</keyword>
<dbReference type="eggNOG" id="ENOG5030STG">
    <property type="taxonomic scope" value="Bacteria"/>
</dbReference>
<keyword evidence="1" id="KW-1133">Transmembrane helix</keyword>
<dbReference type="STRING" id="525898.Sdel_0481"/>
<dbReference type="RefSeq" id="WP_012856284.1">
    <property type="nucleotide sequence ID" value="NC_013512.1"/>
</dbReference>
<dbReference type="KEGG" id="sdl:Sdel_0481"/>
<evidence type="ECO:0000313" key="2">
    <source>
        <dbReference type="EMBL" id="ACZ11518.1"/>
    </source>
</evidence>
<name>D1AZQ1_SULD5</name>
<evidence type="ECO:0000313" key="3">
    <source>
        <dbReference type="Proteomes" id="UP000002222"/>
    </source>
</evidence>
<evidence type="ECO:0008006" key="4">
    <source>
        <dbReference type="Google" id="ProtNLM"/>
    </source>
</evidence>
<dbReference type="OrthoDB" id="5339804at2"/>
<protein>
    <recommendedName>
        <fullName evidence="4">Membrane-bound protein</fullName>
    </recommendedName>
</protein>
<feature type="transmembrane region" description="Helical" evidence="1">
    <location>
        <begin position="6"/>
        <end position="28"/>
    </location>
</feature>
<proteinExistence type="predicted"/>
<evidence type="ECO:0000256" key="1">
    <source>
        <dbReference type="SAM" id="Phobius"/>
    </source>
</evidence>
<dbReference type="EMBL" id="CP001816">
    <property type="protein sequence ID" value="ACZ11518.1"/>
    <property type="molecule type" value="Genomic_DNA"/>
</dbReference>
<dbReference type="AlphaFoldDB" id="D1AZQ1"/>